<protein>
    <submittedName>
        <fullName evidence="2">DUF1275 domain-containing protein</fullName>
    </submittedName>
</protein>
<dbReference type="EMBL" id="SRYV01000021">
    <property type="protein sequence ID" value="TGY11063.1"/>
    <property type="molecule type" value="Genomic_DNA"/>
</dbReference>
<feature type="transmembrane region" description="Helical" evidence="1">
    <location>
        <begin position="68"/>
        <end position="85"/>
    </location>
</feature>
<sequence length="236" mass="26180">MVFNDLLHRKNIEQAKEMAAALTFCGGFIDAYTFIQRGQTLAAGQTGNIIFFSASVANGNVTGMLNRLSTILSFILGLIIVTLIHKHSQSHYWRIFEMIPIIIICVVVSFLPHSVPNYYIVPLLAVGLAMQSGAFSKIEGLGYSNAFTSGNLKKSVLAWSKFYFDKNIDQKAPAENYSILVGAFMSGAIISALIQKILGIRTLLVAAFLLSIINTFYGYVIFLRHKEWEKELKSRG</sequence>
<evidence type="ECO:0000313" key="3">
    <source>
        <dbReference type="Proteomes" id="UP000309117"/>
    </source>
</evidence>
<dbReference type="PANTHER" id="PTHR37314">
    <property type="entry name" value="SLR0142 PROTEIN"/>
    <property type="match status" value="1"/>
</dbReference>
<dbReference type="AlphaFoldDB" id="A0A4S2BAF9"/>
<evidence type="ECO:0000256" key="1">
    <source>
        <dbReference type="SAM" id="Phobius"/>
    </source>
</evidence>
<dbReference type="Proteomes" id="UP000309117">
    <property type="component" value="Unassembled WGS sequence"/>
</dbReference>
<keyword evidence="1" id="KW-1133">Transmembrane helix</keyword>
<dbReference type="Pfam" id="PF06912">
    <property type="entry name" value="DUF1275"/>
    <property type="match status" value="1"/>
</dbReference>
<gene>
    <name evidence="2" type="ORF">E5351_09235</name>
</gene>
<dbReference type="InterPro" id="IPR010699">
    <property type="entry name" value="DUF1275"/>
</dbReference>
<accession>A0A4S2BAF9</accession>
<proteinExistence type="predicted"/>
<feature type="transmembrane region" description="Helical" evidence="1">
    <location>
        <begin position="176"/>
        <end position="194"/>
    </location>
</feature>
<dbReference type="RefSeq" id="WP_057810504.1">
    <property type="nucleotide sequence ID" value="NZ_AQFR02000003.1"/>
</dbReference>
<organism evidence="2 3">
    <name type="scientific">Lactobacillus intestinalis</name>
    <dbReference type="NCBI Taxonomy" id="151781"/>
    <lineage>
        <taxon>Bacteria</taxon>
        <taxon>Bacillati</taxon>
        <taxon>Bacillota</taxon>
        <taxon>Bacilli</taxon>
        <taxon>Lactobacillales</taxon>
        <taxon>Lactobacillaceae</taxon>
        <taxon>Lactobacillus</taxon>
    </lineage>
</organism>
<keyword evidence="1" id="KW-0812">Transmembrane</keyword>
<name>A0A4S2BAF9_9LACO</name>
<comment type="caution">
    <text evidence="2">The sequence shown here is derived from an EMBL/GenBank/DDBJ whole genome shotgun (WGS) entry which is preliminary data.</text>
</comment>
<evidence type="ECO:0000313" key="2">
    <source>
        <dbReference type="EMBL" id="TGY11063.1"/>
    </source>
</evidence>
<reference evidence="2 3" key="1">
    <citation type="submission" date="2019-04" db="EMBL/GenBank/DDBJ databases">
        <title>Microbes associate with the intestines of laboratory mice.</title>
        <authorList>
            <person name="Navarre W."/>
            <person name="Wong E."/>
            <person name="Huang K."/>
            <person name="Tropini C."/>
            <person name="Ng K."/>
            <person name="Yu B."/>
        </authorList>
    </citation>
    <scope>NUCLEOTIDE SEQUENCE [LARGE SCALE GENOMIC DNA]</scope>
    <source>
        <strain evidence="2 3">NM61_E11</strain>
    </source>
</reference>
<feature type="transmembrane region" description="Helical" evidence="1">
    <location>
        <begin position="200"/>
        <end position="223"/>
    </location>
</feature>
<dbReference type="PANTHER" id="PTHR37314:SF4">
    <property type="entry name" value="UPF0700 TRANSMEMBRANE PROTEIN YOAK"/>
    <property type="match status" value="1"/>
</dbReference>
<feature type="transmembrane region" description="Helical" evidence="1">
    <location>
        <begin position="92"/>
        <end position="111"/>
    </location>
</feature>
<keyword evidence="1" id="KW-0472">Membrane</keyword>
<dbReference type="GeneID" id="75117094"/>